<feature type="transmembrane region" description="Helical" evidence="1">
    <location>
        <begin position="127"/>
        <end position="147"/>
    </location>
</feature>
<evidence type="ECO:0000313" key="3">
    <source>
        <dbReference type="Proteomes" id="UP000185434"/>
    </source>
</evidence>
<evidence type="ECO:0000256" key="1">
    <source>
        <dbReference type="SAM" id="Phobius"/>
    </source>
</evidence>
<accession>A0A1L7CV16</accession>
<feature type="transmembrane region" description="Helical" evidence="1">
    <location>
        <begin position="159"/>
        <end position="177"/>
    </location>
</feature>
<evidence type="ECO:0000313" key="2">
    <source>
        <dbReference type="EMBL" id="APT89648.1"/>
    </source>
</evidence>
<keyword evidence="1" id="KW-0812">Transmembrane</keyword>
<dbReference type="Proteomes" id="UP000185434">
    <property type="component" value="Chromosome"/>
</dbReference>
<feature type="transmembrane region" description="Helical" evidence="1">
    <location>
        <begin position="100"/>
        <end position="120"/>
    </location>
</feature>
<dbReference type="EMBL" id="CP009247">
    <property type="protein sequence ID" value="APT89648.1"/>
    <property type="molecule type" value="Genomic_DNA"/>
</dbReference>
<dbReference type="Pfam" id="PF14256">
    <property type="entry name" value="YwiC"/>
    <property type="match status" value="1"/>
</dbReference>
<dbReference type="STRING" id="1437875.CFRA_10890"/>
<dbReference type="InterPro" id="IPR025576">
    <property type="entry name" value="YwiC"/>
</dbReference>
<protein>
    <submittedName>
        <fullName evidence="2">Membrane protein</fullName>
    </submittedName>
</protein>
<feature type="transmembrane region" description="Helical" evidence="1">
    <location>
        <begin position="12"/>
        <end position="31"/>
    </location>
</feature>
<gene>
    <name evidence="2" type="ORF">CFRA_10890</name>
</gene>
<keyword evidence="1" id="KW-0472">Membrane</keyword>
<dbReference type="AlphaFoldDB" id="A0A1L7CV16"/>
<keyword evidence="1" id="KW-1133">Transmembrane helix</keyword>
<proteinExistence type="predicted"/>
<feature type="transmembrane region" description="Helical" evidence="1">
    <location>
        <begin position="217"/>
        <end position="234"/>
    </location>
</feature>
<organism evidence="2 3">
    <name type="scientific">Corynebacterium frankenforstense DSM 45800</name>
    <dbReference type="NCBI Taxonomy" id="1437875"/>
    <lineage>
        <taxon>Bacteria</taxon>
        <taxon>Bacillati</taxon>
        <taxon>Actinomycetota</taxon>
        <taxon>Actinomycetes</taxon>
        <taxon>Mycobacteriales</taxon>
        <taxon>Corynebacteriaceae</taxon>
        <taxon>Corynebacterium</taxon>
    </lineage>
</organism>
<dbReference type="KEGG" id="cfk:CFRA_10890"/>
<sequence>MSPWLPNQHGAWAMLISPAVVGTIAAVVHFVRADAPARALAVLLAVLVAWFFGYGAFFAFGLTAKARTPERRRQYVTPVYVYGAVAGVAGLLALALQPQLAWWALFFGPLIAVACVETLLGRPRSTLSGVSTTIASALLVPVLVQVGAHGTLGEVPRTAWLGTVVLAMFFSGAVTYVKSMIREKGNRRYLAASIGYHAVALLVTVALIAWLRPMWPAGVLLTAAMVWALARSWWYPHRAAGGEKFTPKQVGLRENPPLLLVCVGALCAAL</sequence>
<feature type="transmembrane region" description="Helical" evidence="1">
    <location>
        <begin position="75"/>
        <end position="94"/>
    </location>
</feature>
<feature type="transmembrane region" description="Helical" evidence="1">
    <location>
        <begin position="37"/>
        <end position="63"/>
    </location>
</feature>
<name>A0A1L7CV16_9CORY</name>
<feature type="transmembrane region" description="Helical" evidence="1">
    <location>
        <begin position="189"/>
        <end position="211"/>
    </location>
</feature>
<reference evidence="2 3" key="1">
    <citation type="submission" date="2014-08" db="EMBL/GenBank/DDBJ databases">
        <title>Complete genome sequence of Corynebacterium frankenforstense ST18(T) (=DSM 45800(T)), isolated from raw cow milk.</title>
        <authorList>
            <person name="Ruckert C."/>
            <person name="Albersmeier A."/>
            <person name="Winkler A."/>
            <person name="Lipski A."/>
            <person name="Kalinowski J."/>
        </authorList>
    </citation>
    <scope>NUCLEOTIDE SEQUENCE [LARGE SCALE GENOMIC DNA]</scope>
    <source>
        <strain evidence="2 3">ST18</strain>
    </source>
</reference>
<keyword evidence="3" id="KW-1185">Reference proteome</keyword>